<organism evidence="2 3">
    <name type="scientific">Eumeta variegata</name>
    <name type="common">Bagworm moth</name>
    <name type="synonym">Eumeta japonica</name>
    <dbReference type="NCBI Taxonomy" id="151549"/>
    <lineage>
        <taxon>Eukaryota</taxon>
        <taxon>Metazoa</taxon>
        <taxon>Ecdysozoa</taxon>
        <taxon>Arthropoda</taxon>
        <taxon>Hexapoda</taxon>
        <taxon>Insecta</taxon>
        <taxon>Pterygota</taxon>
        <taxon>Neoptera</taxon>
        <taxon>Endopterygota</taxon>
        <taxon>Lepidoptera</taxon>
        <taxon>Glossata</taxon>
        <taxon>Ditrysia</taxon>
        <taxon>Tineoidea</taxon>
        <taxon>Psychidae</taxon>
        <taxon>Oiketicinae</taxon>
        <taxon>Eumeta</taxon>
    </lineage>
</organism>
<name>A0A4C1UE29_EUMVA</name>
<keyword evidence="3" id="KW-1185">Reference proteome</keyword>
<evidence type="ECO:0000313" key="3">
    <source>
        <dbReference type="Proteomes" id="UP000299102"/>
    </source>
</evidence>
<dbReference type="AlphaFoldDB" id="A0A4C1UE29"/>
<dbReference type="Proteomes" id="UP000299102">
    <property type="component" value="Unassembled WGS sequence"/>
</dbReference>
<accession>A0A4C1UE29</accession>
<feature type="compositionally biased region" description="Polar residues" evidence="1">
    <location>
        <begin position="93"/>
        <end position="102"/>
    </location>
</feature>
<evidence type="ECO:0000313" key="2">
    <source>
        <dbReference type="EMBL" id="GBP24206.1"/>
    </source>
</evidence>
<sequence length="110" mass="12180">MSLQTKRRTYCLTQRKIQIRNTAVRRPSLRRAGGVRFRGSRFPAISARGQERGAGGGRGRHATRLASDCARRSFFVAAPASAPPAGTRHRTRASTAETYSEQNRLHSSKI</sequence>
<comment type="caution">
    <text evidence="2">The sequence shown here is derived from an EMBL/GenBank/DDBJ whole genome shotgun (WGS) entry which is preliminary data.</text>
</comment>
<evidence type="ECO:0000256" key="1">
    <source>
        <dbReference type="SAM" id="MobiDB-lite"/>
    </source>
</evidence>
<proteinExistence type="predicted"/>
<feature type="region of interest" description="Disordered" evidence="1">
    <location>
        <begin position="80"/>
        <end position="110"/>
    </location>
</feature>
<dbReference type="EMBL" id="BGZK01000158">
    <property type="protein sequence ID" value="GBP24206.1"/>
    <property type="molecule type" value="Genomic_DNA"/>
</dbReference>
<gene>
    <name evidence="2" type="ORF">EVAR_10433_1</name>
</gene>
<feature type="region of interest" description="Disordered" evidence="1">
    <location>
        <begin position="40"/>
        <end position="61"/>
    </location>
</feature>
<protein>
    <submittedName>
        <fullName evidence="2">Uncharacterized protein</fullName>
    </submittedName>
</protein>
<reference evidence="2 3" key="1">
    <citation type="journal article" date="2019" name="Commun. Biol.">
        <title>The bagworm genome reveals a unique fibroin gene that provides high tensile strength.</title>
        <authorList>
            <person name="Kono N."/>
            <person name="Nakamura H."/>
            <person name="Ohtoshi R."/>
            <person name="Tomita M."/>
            <person name="Numata K."/>
            <person name="Arakawa K."/>
        </authorList>
    </citation>
    <scope>NUCLEOTIDE SEQUENCE [LARGE SCALE GENOMIC DNA]</scope>
</reference>